<organism evidence="1 2">
    <name type="scientific">Shewanella subflava</name>
    <dbReference type="NCBI Taxonomy" id="2986476"/>
    <lineage>
        <taxon>Bacteria</taxon>
        <taxon>Pseudomonadati</taxon>
        <taxon>Pseudomonadota</taxon>
        <taxon>Gammaproteobacteria</taxon>
        <taxon>Alteromonadales</taxon>
        <taxon>Shewanellaceae</taxon>
        <taxon>Shewanella</taxon>
    </lineage>
</organism>
<name>A0ABT3I5U0_9GAMM</name>
<dbReference type="EMBL" id="JAPDMX010000003">
    <property type="protein sequence ID" value="MCW3171438.1"/>
    <property type="molecule type" value="Genomic_DNA"/>
</dbReference>
<accession>A0ABT3I5U0</accession>
<protein>
    <recommendedName>
        <fullName evidence="3">Minor tail protein</fullName>
    </recommendedName>
</protein>
<sequence length="618" mass="67941">MIELSFTKLWSDRTSPIAIRFIDSPPFTGITIRFDEPWVARMSPISLRFGDTPVEPPTPVDNTFGIECGFIWIPPLEPQAELIITESSTDFENQTSNDWGSLFNDGVLVTSAWQSFDSHGVTAAMGWFIKDEIRTDISFNWTTPKDYISVTKITWLTPDEHQQTQTLNWLAVESEGLNLSVNWWDGYQHQTALLLQYHGDVRGSECAVKWGVPAARWICSSKYRPPKSPITIRFSEPFSANTSPITIRFTASPEVCKWYPGGGLLNPFPDLPDLDFNIPIEPQLRRYYLMQPTITCVRVSDNVPIVISNINIGRSRGQWASTVSVDFSSRIDATRAENQLLKIGINGYEFYAYIEQLSCSKVFGNETHSGSGRSRCAELAAPYMMPKSYTNATSLSFAGLLNNILQNTGWSVDLNGIVDFVVPAGAFSVGNKSPIEQVQEAVAQLGCMLLCDDENQALTVVPRWPTSPWMMAGAAPDITVHDAVITRYSESKEIGTECNVVWLRGEQQGISAKVKRAGSAGDIATDDISAQLIVDNQAARTAGTNALADTGNKLNITMSLPIMADLPPLTPGMLIGVREGVDVYKGTCDSVSISASISNTGDIDIEQSITLVRHVAKG</sequence>
<dbReference type="RefSeq" id="WP_264724942.1">
    <property type="nucleotide sequence ID" value="NZ_JAPDMX010000003.1"/>
</dbReference>
<proteinExistence type="predicted"/>
<evidence type="ECO:0000313" key="1">
    <source>
        <dbReference type="EMBL" id="MCW3171438.1"/>
    </source>
</evidence>
<keyword evidence="2" id="KW-1185">Reference proteome</keyword>
<gene>
    <name evidence="1" type="ORF">OHT75_02960</name>
</gene>
<reference evidence="1" key="1">
    <citation type="submission" date="2022-10" db="EMBL/GenBank/DDBJ databases">
        <title>Shewanella flava sp. nov, isolated from the estuary of the Fenhe River into the Yellow River.</title>
        <authorList>
            <person name="Li Y."/>
        </authorList>
    </citation>
    <scope>NUCLEOTIDE SEQUENCE</scope>
    <source>
        <strain evidence="1">FYR11-62</strain>
    </source>
</reference>
<evidence type="ECO:0000313" key="2">
    <source>
        <dbReference type="Proteomes" id="UP001163714"/>
    </source>
</evidence>
<evidence type="ECO:0008006" key="3">
    <source>
        <dbReference type="Google" id="ProtNLM"/>
    </source>
</evidence>
<comment type="caution">
    <text evidence="1">The sequence shown here is derived from an EMBL/GenBank/DDBJ whole genome shotgun (WGS) entry which is preliminary data.</text>
</comment>
<dbReference type="Proteomes" id="UP001163714">
    <property type="component" value="Unassembled WGS sequence"/>
</dbReference>